<feature type="compositionally biased region" description="Polar residues" evidence="1">
    <location>
        <begin position="13"/>
        <end position="25"/>
    </location>
</feature>
<evidence type="ECO:0000313" key="3">
    <source>
        <dbReference type="Proteomes" id="UP000295258"/>
    </source>
</evidence>
<name>A0A4R4VA56_9ACTN</name>
<gene>
    <name evidence="2" type="ORF">E1292_34120</name>
</gene>
<dbReference type="EMBL" id="SMKO01000130">
    <property type="protein sequence ID" value="TDC98774.1"/>
    <property type="molecule type" value="Genomic_DNA"/>
</dbReference>
<feature type="region of interest" description="Disordered" evidence="1">
    <location>
        <begin position="13"/>
        <end position="34"/>
    </location>
</feature>
<dbReference type="RefSeq" id="WP_132600774.1">
    <property type="nucleotide sequence ID" value="NZ_SMKO01000130.1"/>
</dbReference>
<protein>
    <submittedName>
        <fullName evidence="2">Uncharacterized protein</fullName>
    </submittedName>
</protein>
<accession>A0A4R4VA56</accession>
<reference evidence="2 3" key="1">
    <citation type="submission" date="2019-03" db="EMBL/GenBank/DDBJ databases">
        <title>Draft genome sequences of novel Actinobacteria.</title>
        <authorList>
            <person name="Sahin N."/>
            <person name="Ay H."/>
            <person name="Saygin H."/>
        </authorList>
    </citation>
    <scope>NUCLEOTIDE SEQUENCE [LARGE SCALE GENOMIC DNA]</scope>
    <source>
        <strain evidence="2 3">KC310</strain>
    </source>
</reference>
<comment type="caution">
    <text evidence="2">The sequence shown here is derived from an EMBL/GenBank/DDBJ whole genome shotgun (WGS) entry which is preliminary data.</text>
</comment>
<evidence type="ECO:0000313" key="2">
    <source>
        <dbReference type="EMBL" id="TDC98774.1"/>
    </source>
</evidence>
<sequence>MITMWMPGTVLSSSHSWAAQESPSESLHKGVRREGSRACGEAGAGTAMVWLRSFFELRPENEAEGDRLIASERDVAFDGAGAVGQGESGGDGVLVAA</sequence>
<proteinExistence type="predicted"/>
<dbReference type="Proteomes" id="UP000295258">
    <property type="component" value="Unassembled WGS sequence"/>
</dbReference>
<evidence type="ECO:0000256" key="1">
    <source>
        <dbReference type="SAM" id="MobiDB-lite"/>
    </source>
</evidence>
<organism evidence="2 3">
    <name type="scientific">Nonomuraea deserti</name>
    <dbReference type="NCBI Taxonomy" id="1848322"/>
    <lineage>
        <taxon>Bacteria</taxon>
        <taxon>Bacillati</taxon>
        <taxon>Actinomycetota</taxon>
        <taxon>Actinomycetes</taxon>
        <taxon>Streptosporangiales</taxon>
        <taxon>Streptosporangiaceae</taxon>
        <taxon>Nonomuraea</taxon>
    </lineage>
</organism>
<keyword evidence="3" id="KW-1185">Reference proteome</keyword>
<dbReference type="AlphaFoldDB" id="A0A4R4VA56"/>